<dbReference type="SMART" id="SM00079">
    <property type="entry name" value="PBPe"/>
    <property type="match status" value="1"/>
</dbReference>
<feature type="chain" id="PRO_5038441019" evidence="2">
    <location>
        <begin position="29"/>
        <end position="278"/>
    </location>
</feature>
<proteinExistence type="predicted"/>
<dbReference type="GO" id="GO:0015276">
    <property type="term" value="F:ligand-gated monoatomic ion channel activity"/>
    <property type="evidence" value="ECO:0007669"/>
    <property type="project" value="InterPro"/>
</dbReference>
<dbReference type="PANTHER" id="PTHR35936:SF17">
    <property type="entry name" value="ARGININE-BINDING EXTRACELLULAR PROTEIN ARTP"/>
    <property type="match status" value="1"/>
</dbReference>
<dbReference type="EMBL" id="CP000259">
    <property type="protein sequence ID" value="ABF31838.1"/>
    <property type="molecule type" value="Genomic_DNA"/>
</dbReference>
<evidence type="ECO:0000259" key="4">
    <source>
        <dbReference type="SMART" id="SM00079"/>
    </source>
</evidence>
<evidence type="ECO:0000256" key="1">
    <source>
        <dbReference type="ARBA" id="ARBA00022729"/>
    </source>
</evidence>
<gene>
    <name evidence="5" type="ordered locus">MGAS9429_Spy0650</name>
</gene>
<dbReference type="SUPFAM" id="SSF53850">
    <property type="entry name" value="Periplasmic binding protein-like II"/>
    <property type="match status" value="1"/>
</dbReference>
<dbReference type="Gene3D" id="3.40.190.10">
    <property type="entry name" value="Periplasmic binding protein-like II"/>
    <property type="match status" value="2"/>
</dbReference>
<dbReference type="KEGG" id="spk:MGAS9429_Spy0650"/>
<evidence type="ECO:0000313" key="6">
    <source>
        <dbReference type="Proteomes" id="UP000002433"/>
    </source>
</evidence>
<dbReference type="InterPro" id="IPR001638">
    <property type="entry name" value="Solute-binding_3/MltF_N"/>
</dbReference>
<sequence>MTKRNKYTMNFKKIRFGFLLCLLLYPLAACNKSEQLNHYERIKKTRKLVVAVSPDYAPFEFKALVNGKDTIVGADVQLAQAIADELDVDLELSPMSFDNVLSSLQTGKADLAISGISHTKERAKVYDFSIPYYQAENAIVMRASDAKVTKNISDLNGKKVAAQKGSIEEGLVKIQLPKANLISLTAMGEAINELKAGQVYAVTLEAPVAAGFLAQHKDLALAPFSLKTSDGDAKAVALPKNSGDLTKAVNKVIAKLDEQERYKSFIAETIALTKNTMK</sequence>
<feature type="signal peptide" evidence="2">
    <location>
        <begin position="1"/>
        <end position="28"/>
    </location>
</feature>
<dbReference type="GO" id="GO:0016020">
    <property type="term" value="C:membrane"/>
    <property type="evidence" value="ECO:0007669"/>
    <property type="project" value="InterPro"/>
</dbReference>
<dbReference type="SMART" id="SM00062">
    <property type="entry name" value="PBPb"/>
    <property type="match status" value="1"/>
</dbReference>
<dbReference type="PANTHER" id="PTHR35936">
    <property type="entry name" value="MEMBRANE-BOUND LYTIC MUREIN TRANSGLYCOSYLASE F"/>
    <property type="match status" value="1"/>
</dbReference>
<keyword evidence="1 2" id="KW-0732">Signal</keyword>
<dbReference type="HOGENOM" id="CLU_019602_18_2_9"/>
<reference evidence="5 6" key="1">
    <citation type="journal article" date="2006" name="Proc. Natl. Acad. Sci. U.S.A.">
        <title>Molecular genetic anatomy of inter- and intraserotype variation in the human bacterial pathogen group A Streptococcus.</title>
        <authorList>
            <person name="Beres S.B."/>
            <person name="Richter E.W."/>
            <person name="Nagiec M.J."/>
            <person name="Sumby P."/>
            <person name="Porcella S.F."/>
            <person name="DeLeo F.R."/>
            <person name="Musser J.M."/>
        </authorList>
    </citation>
    <scope>NUCLEOTIDE SEQUENCE [LARGE SCALE GENOMIC DNA]</scope>
    <source>
        <strain evidence="5 6">MGAS9429</strain>
    </source>
</reference>
<dbReference type="AlphaFoldDB" id="Q1JMH4"/>
<dbReference type="InterPro" id="IPR001320">
    <property type="entry name" value="Iontro_rcpt_C"/>
</dbReference>
<protein>
    <submittedName>
        <fullName evidence="5">Arginine-binding protein</fullName>
    </submittedName>
</protein>
<feature type="domain" description="Ionotropic glutamate receptor C-terminal" evidence="4">
    <location>
        <begin position="47"/>
        <end position="264"/>
    </location>
</feature>
<accession>Q1JMH4</accession>
<dbReference type="Pfam" id="PF00497">
    <property type="entry name" value="SBP_bac_3"/>
    <property type="match status" value="1"/>
</dbReference>
<evidence type="ECO:0000256" key="2">
    <source>
        <dbReference type="SAM" id="SignalP"/>
    </source>
</evidence>
<dbReference type="Proteomes" id="UP000002433">
    <property type="component" value="Chromosome"/>
</dbReference>
<feature type="domain" description="Solute-binding protein family 3/N-terminal" evidence="3">
    <location>
        <begin position="47"/>
        <end position="269"/>
    </location>
</feature>
<name>Q1JMH4_STRPC</name>
<evidence type="ECO:0000313" key="5">
    <source>
        <dbReference type="EMBL" id="ABF31838.1"/>
    </source>
</evidence>
<evidence type="ECO:0000259" key="3">
    <source>
        <dbReference type="SMART" id="SM00062"/>
    </source>
</evidence>
<organism evidence="5 6">
    <name type="scientific">Streptococcus pyogenes serotype M12 (strain MGAS9429)</name>
    <dbReference type="NCBI Taxonomy" id="370551"/>
    <lineage>
        <taxon>Bacteria</taxon>
        <taxon>Bacillati</taxon>
        <taxon>Bacillota</taxon>
        <taxon>Bacilli</taxon>
        <taxon>Lactobacillales</taxon>
        <taxon>Streptococcaceae</taxon>
        <taxon>Streptococcus</taxon>
    </lineage>
</organism>